<dbReference type="EMBL" id="CP046172">
    <property type="protein sequence ID" value="QIS13332.1"/>
    <property type="molecule type" value="Genomic_DNA"/>
</dbReference>
<dbReference type="GO" id="GO:0005524">
    <property type="term" value="F:ATP binding"/>
    <property type="evidence" value="ECO:0007669"/>
    <property type="project" value="UniProtKB-KW"/>
</dbReference>
<dbReference type="FunFam" id="3.40.50.300:FF:000944">
    <property type="entry name" value="Macrolide ABC transporter ATP-binding protein"/>
    <property type="match status" value="1"/>
</dbReference>
<gene>
    <name evidence="6" type="ORF">F5544_27390</name>
</gene>
<dbReference type="PROSITE" id="PS50893">
    <property type="entry name" value="ABC_TRANSPORTER_2"/>
    <property type="match status" value="2"/>
</dbReference>
<dbReference type="InterPro" id="IPR032781">
    <property type="entry name" value="ABC_tran_Xtn"/>
</dbReference>
<feature type="domain" description="ABC transporter" evidence="5">
    <location>
        <begin position="392"/>
        <end position="597"/>
    </location>
</feature>
<dbReference type="Pfam" id="PF00005">
    <property type="entry name" value="ABC_tran"/>
    <property type="match status" value="2"/>
</dbReference>
<proteinExistence type="predicted"/>
<name>A0A6G9YJF8_9NOCA</name>
<dbReference type="PANTHER" id="PTHR19211">
    <property type="entry name" value="ATP-BINDING TRANSPORT PROTEIN-RELATED"/>
    <property type="match status" value="1"/>
</dbReference>
<dbReference type="SMART" id="SM00382">
    <property type="entry name" value="AAA"/>
    <property type="match status" value="2"/>
</dbReference>
<dbReference type="Proteomes" id="UP000503540">
    <property type="component" value="Chromosome"/>
</dbReference>
<dbReference type="PANTHER" id="PTHR19211:SF14">
    <property type="entry name" value="ATP-BINDING CASSETTE SUB-FAMILY F MEMBER 1"/>
    <property type="match status" value="1"/>
</dbReference>
<keyword evidence="3 6" id="KW-0067">ATP-binding</keyword>
<feature type="domain" description="ABC transporter" evidence="5">
    <location>
        <begin position="57"/>
        <end position="320"/>
    </location>
</feature>
<dbReference type="InterPro" id="IPR017871">
    <property type="entry name" value="ABC_transporter-like_CS"/>
</dbReference>
<evidence type="ECO:0000256" key="2">
    <source>
        <dbReference type="ARBA" id="ARBA00022741"/>
    </source>
</evidence>
<evidence type="ECO:0000313" key="7">
    <source>
        <dbReference type="Proteomes" id="UP000503540"/>
    </source>
</evidence>
<dbReference type="InterPro" id="IPR050611">
    <property type="entry name" value="ABCF"/>
</dbReference>
<sequence>MSIPASPVRIRVTAVTPRGVRGDTGGRVKSVVLVRSETHNRSATDQHRIRSEESSVITATDLEVRAGVRTLLSAPGPALRVQAGDRIGLVGRNGAGKTTTLRILAGEGEPYAGTILRSSEIGYLPQDPREGNLDVLARDRVLSARGLDTLIRDMEKQQALMAEVADENEREKAVRKYGRLEERFSALGGYVAESEAARICHSLGLPDRVLGQALRTLSGGQRRRIELARILFSASDGSGGRSDRILLLDEPTNHLDADSITWLRGFLQSHDGGLIVISHDVELLDAVVNKVWFLDAVRGEADVYNMGWKKYLDARATDEQRRRRERANAEKKASALKAQAAKLGAKATKAVAAQNMVKRAERLLNELDDVRVADKVARIKFPEPAACGKTPLMAENLTKVYGSLEIFTGVDLAIDRGSRVVVLGLNGAGKTTLLRLLAGVEQPTAGGLVPGHGLKIGYFAQEHDTLDDAASVWENIRHAAPDAGEQDLRGLLGAFMFSGPQLDQPAGTLSGGEKTRLALAGLVSSAANVLLLDEPTNNLDPVSREQVLDALRSYTGAVVLVTHDPGAAEALNPERVILLPDGTEDHWSAEYLELIQLA</sequence>
<dbReference type="AlphaFoldDB" id="A0A6G9YJF8"/>
<dbReference type="PROSITE" id="PS00211">
    <property type="entry name" value="ABC_TRANSPORTER_1"/>
    <property type="match status" value="2"/>
</dbReference>
<dbReference type="FunFam" id="3.40.50.300:FF:000597">
    <property type="entry name" value="ABC transporter ATP-binding protein"/>
    <property type="match status" value="1"/>
</dbReference>
<dbReference type="KEGG" id="nah:F5544_27390"/>
<feature type="coiled-coil region" evidence="4">
    <location>
        <begin position="319"/>
        <end position="373"/>
    </location>
</feature>
<evidence type="ECO:0000313" key="6">
    <source>
        <dbReference type="EMBL" id="QIS13332.1"/>
    </source>
</evidence>
<keyword evidence="7" id="KW-1185">Reference proteome</keyword>
<keyword evidence="4" id="KW-0175">Coiled coil</keyword>
<evidence type="ECO:0000256" key="1">
    <source>
        <dbReference type="ARBA" id="ARBA00022737"/>
    </source>
</evidence>
<dbReference type="SUPFAM" id="SSF52540">
    <property type="entry name" value="P-loop containing nucleoside triphosphate hydrolases"/>
    <property type="match status" value="2"/>
</dbReference>
<keyword evidence="2" id="KW-0547">Nucleotide-binding</keyword>
<keyword evidence="1" id="KW-0677">Repeat</keyword>
<dbReference type="InterPro" id="IPR027417">
    <property type="entry name" value="P-loop_NTPase"/>
</dbReference>
<dbReference type="Gene3D" id="3.40.50.300">
    <property type="entry name" value="P-loop containing nucleotide triphosphate hydrolases"/>
    <property type="match status" value="2"/>
</dbReference>
<organism evidence="6 7">
    <name type="scientific">Nocardia arthritidis</name>
    <dbReference type="NCBI Taxonomy" id="228602"/>
    <lineage>
        <taxon>Bacteria</taxon>
        <taxon>Bacillati</taxon>
        <taxon>Actinomycetota</taxon>
        <taxon>Actinomycetes</taxon>
        <taxon>Mycobacteriales</taxon>
        <taxon>Nocardiaceae</taxon>
        <taxon>Nocardia</taxon>
    </lineage>
</organism>
<reference evidence="6 7" key="1">
    <citation type="journal article" date="2019" name="ACS Chem. Biol.">
        <title>Identification and Mobilization of a Cryptic Antibiotic Biosynthesis Gene Locus from a Human-Pathogenic Nocardia Isolate.</title>
        <authorList>
            <person name="Herisse M."/>
            <person name="Ishida K."/>
            <person name="Porter J.L."/>
            <person name="Howden B."/>
            <person name="Hertweck C."/>
            <person name="Stinear T.P."/>
            <person name="Pidot S.J."/>
        </authorList>
    </citation>
    <scope>NUCLEOTIDE SEQUENCE [LARGE SCALE GENOMIC DNA]</scope>
    <source>
        <strain evidence="6 7">AUSMDU00012717</strain>
    </source>
</reference>
<dbReference type="CDD" id="cd03221">
    <property type="entry name" value="ABCF_EF-3"/>
    <property type="match status" value="2"/>
</dbReference>
<dbReference type="InterPro" id="IPR003439">
    <property type="entry name" value="ABC_transporter-like_ATP-bd"/>
</dbReference>
<evidence type="ECO:0000259" key="5">
    <source>
        <dbReference type="PROSITE" id="PS50893"/>
    </source>
</evidence>
<evidence type="ECO:0000256" key="4">
    <source>
        <dbReference type="SAM" id="Coils"/>
    </source>
</evidence>
<dbReference type="Pfam" id="PF12848">
    <property type="entry name" value="ABC_tran_Xtn"/>
    <property type="match status" value="1"/>
</dbReference>
<accession>A0A6G9YJF8</accession>
<evidence type="ECO:0000256" key="3">
    <source>
        <dbReference type="ARBA" id="ARBA00022840"/>
    </source>
</evidence>
<dbReference type="GO" id="GO:0016887">
    <property type="term" value="F:ATP hydrolysis activity"/>
    <property type="evidence" value="ECO:0007669"/>
    <property type="project" value="InterPro"/>
</dbReference>
<dbReference type="InterPro" id="IPR003593">
    <property type="entry name" value="AAA+_ATPase"/>
</dbReference>
<protein>
    <submittedName>
        <fullName evidence="6">ATP-binding cassette domain-containing protein</fullName>
    </submittedName>
</protein>